<dbReference type="PANTHER" id="PTHR12219">
    <property type="entry name" value="NADH-UBIQUINONE OXIDOREDUCTASE"/>
    <property type="match status" value="1"/>
</dbReference>
<dbReference type="InterPro" id="IPR038532">
    <property type="entry name" value="NDUFS4-like_sf"/>
</dbReference>
<feature type="non-terminal residue" evidence="11">
    <location>
        <position position="1"/>
    </location>
</feature>
<dbReference type="EMBL" id="GECZ01007401">
    <property type="protein sequence ID" value="JAS62368.1"/>
    <property type="molecule type" value="Transcribed_RNA"/>
</dbReference>
<keyword evidence="7 10" id="KW-0249">Electron transport</keyword>
<evidence type="ECO:0000256" key="9">
    <source>
        <dbReference type="ARBA" id="ARBA00023136"/>
    </source>
</evidence>
<evidence type="ECO:0000256" key="1">
    <source>
        <dbReference type="ARBA" id="ARBA00005882"/>
    </source>
</evidence>
<evidence type="ECO:0000313" key="11">
    <source>
        <dbReference type="EMBL" id="JAS62368.1"/>
    </source>
</evidence>
<evidence type="ECO:0000256" key="5">
    <source>
        <dbReference type="ARBA" id="ARBA00022792"/>
    </source>
</evidence>
<evidence type="ECO:0000256" key="10">
    <source>
        <dbReference type="RuleBase" id="RU367010"/>
    </source>
</evidence>
<evidence type="ECO:0000256" key="6">
    <source>
        <dbReference type="ARBA" id="ARBA00022946"/>
    </source>
</evidence>
<sequence length="107" mass="12367">KLVSSFASDSKSVAVLEKLKDAKQLTVQELIHPEIKERERKLQELITINEPLNIAKITGVPEEQLATRIVRVFKSPKNVMQSGTDNTNHWKIEFNTQERWENPLMGW</sequence>
<evidence type="ECO:0000256" key="8">
    <source>
        <dbReference type="ARBA" id="ARBA00023128"/>
    </source>
</evidence>
<protein>
    <recommendedName>
        <fullName evidence="2 10">NADH dehydrogenase [ubiquinone] iron-sulfur protein 4, mitochondrial</fullName>
    </recommendedName>
</protein>
<comment type="function">
    <text evidence="10">Accessory subunit of the mitochondrial membrane respiratory chain NADH dehydrogenase (Complex I), that is believed not to be involved in catalysis. Complex I functions in the transfer of electrons from NADH to the respiratory chain. The immediate electron acceptor for the enzyme is believed to be ubiquinone.</text>
</comment>
<dbReference type="AlphaFoldDB" id="A0A1B6GIV4"/>
<keyword evidence="3 10" id="KW-0813">Transport</keyword>
<dbReference type="Gene3D" id="3.30.160.190">
    <property type="entry name" value="atu1810 like domain"/>
    <property type="match status" value="1"/>
</dbReference>
<name>A0A1B6GIV4_9HEMI</name>
<keyword evidence="5 10" id="KW-0999">Mitochondrion inner membrane</keyword>
<dbReference type="Pfam" id="PF04800">
    <property type="entry name" value="NDUS4"/>
    <property type="match status" value="1"/>
</dbReference>
<dbReference type="InterPro" id="IPR006885">
    <property type="entry name" value="NADH_UbQ_FeS_4_mit-like"/>
</dbReference>
<proteinExistence type="inferred from homology"/>
<evidence type="ECO:0000256" key="7">
    <source>
        <dbReference type="ARBA" id="ARBA00022982"/>
    </source>
</evidence>
<evidence type="ECO:0000256" key="4">
    <source>
        <dbReference type="ARBA" id="ARBA00022660"/>
    </source>
</evidence>
<reference evidence="11" key="1">
    <citation type="submission" date="2015-11" db="EMBL/GenBank/DDBJ databases">
        <title>De novo transcriptome assembly of four potential Pierce s Disease insect vectors from Arizona vineyards.</title>
        <authorList>
            <person name="Tassone E.E."/>
        </authorList>
    </citation>
    <scope>NUCLEOTIDE SEQUENCE</scope>
</reference>
<evidence type="ECO:0000256" key="3">
    <source>
        <dbReference type="ARBA" id="ARBA00022448"/>
    </source>
</evidence>
<keyword evidence="4 10" id="KW-0679">Respiratory chain</keyword>
<feature type="non-terminal residue" evidence="11">
    <location>
        <position position="107"/>
    </location>
</feature>
<evidence type="ECO:0000256" key="2">
    <source>
        <dbReference type="ARBA" id="ARBA00015796"/>
    </source>
</evidence>
<keyword evidence="8 10" id="KW-0496">Mitochondrion</keyword>
<keyword evidence="6 10" id="KW-0809">Transit peptide</keyword>
<gene>
    <name evidence="11" type="ORF">g.50589</name>
</gene>
<comment type="subcellular location">
    <subcellularLocation>
        <location evidence="10">Mitochondrion inner membrane</location>
        <topology evidence="10">Peripheral membrane protein</topology>
        <orientation evidence="10">Matrix side</orientation>
    </subcellularLocation>
</comment>
<keyword evidence="9 10" id="KW-0472">Membrane</keyword>
<dbReference type="GO" id="GO:0005743">
    <property type="term" value="C:mitochondrial inner membrane"/>
    <property type="evidence" value="ECO:0007669"/>
    <property type="project" value="UniProtKB-SubCell"/>
</dbReference>
<dbReference type="GO" id="GO:0022900">
    <property type="term" value="P:electron transport chain"/>
    <property type="evidence" value="ECO:0007669"/>
    <property type="project" value="InterPro"/>
</dbReference>
<comment type="similarity">
    <text evidence="1 10">Belongs to the complex I NDUFS4 subunit family.</text>
</comment>
<accession>A0A1B6GIV4</accession>
<organism evidence="11">
    <name type="scientific">Cuerna arida</name>
    <dbReference type="NCBI Taxonomy" id="1464854"/>
    <lineage>
        <taxon>Eukaryota</taxon>
        <taxon>Metazoa</taxon>
        <taxon>Ecdysozoa</taxon>
        <taxon>Arthropoda</taxon>
        <taxon>Hexapoda</taxon>
        <taxon>Insecta</taxon>
        <taxon>Pterygota</taxon>
        <taxon>Neoptera</taxon>
        <taxon>Paraneoptera</taxon>
        <taxon>Hemiptera</taxon>
        <taxon>Auchenorrhyncha</taxon>
        <taxon>Membracoidea</taxon>
        <taxon>Cicadellidae</taxon>
        <taxon>Cicadellinae</taxon>
        <taxon>Proconiini</taxon>
        <taxon>Cuerna</taxon>
    </lineage>
</organism>
<dbReference type="PANTHER" id="PTHR12219:SF8">
    <property type="entry name" value="NADH DEHYDROGENASE [UBIQUINONE] IRON-SULFUR PROTEIN 4, MITOCHONDRIAL"/>
    <property type="match status" value="1"/>
</dbReference>